<dbReference type="CDD" id="cd00519">
    <property type="entry name" value="Lipase_3"/>
    <property type="match status" value="1"/>
</dbReference>
<dbReference type="GO" id="GO:0008970">
    <property type="term" value="F:phospholipase A1 activity"/>
    <property type="evidence" value="ECO:0007669"/>
    <property type="project" value="InterPro"/>
</dbReference>
<dbReference type="OrthoDB" id="438440at2759"/>
<proteinExistence type="predicted"/>
<dbReference type="FunCoup" id="A0A059CJQ2">
    <property type="interactions" value="418"/>
</dbReference>
<gene>
    <name evidence="4" type="ORF">EUGRSUZ_D02365</name>
</gene>
<dbReference type="Gramene" id="KCW78165">
    <property type="protein sequence ID" value="KCW78165"/>
    <property type="gene ID" value="EUGRSUZ_D02365"/>
</dbReference>
<dbReference type="InParanoid" id="A0A059CJQ2"/>
<evidence type="ECO:0000256" key="1">
    <source>
        <dbReference type="ARBA" id="ARBA00022801"/>
    </source>
</evidence>
<dbReference type="Pfam" id="PF01764">
    <property type="entry name" value="Lipase_3"/>
    <property type="match status" value="1"/>
</dbReference>
<dbReference type="InterPro" id="IPR002921">
    <property type="entry name" value="Fungal_lipase-type"/>
</dbReference>
<organism evidence="4">
    <name type="scientific">Eucalyptus grandis</name>
    <name type="common">Flooded gum</name>
    <dbReference type="NCBI Taxonomy" id="71139"/>
    <lineage>
        <taxon>Eukaryota</taxon>
        <taxon>Viridiplantae</taxon>
        <taxon>Streptophyta</taxon>
        <taxon>Embryophyta</taxon>
        <taxon>Tracheophyta</taxon>
        <taxon>Spermatophyta</taxon>
        <taxon>Magnoliopsida</taxon>
        <taxon>eudicotyledons</taxon>
        <taxon>Gunneridae</taxon>
        <taxon>Pentapetalae</taxon>
        <taxon>rosids</taxon>
        <taxon>malvids</taxon>
        <taxon>Myrtales</taxon>
        <taxon>Myrtaceae</taxon>
        <taxon>Myrtoideae</taxon>
        <taxon>Eucalypteae</taxon>
        <taxon>Eucalyptus</taxon>
    </lineage>
</organism>
<dbReference type="InterPro" id="IPR029058">
    <property type="entry name" value="AB_hydrolase_fold"/>
</dbReference>
<dbReference type="PANTHER" id="PTHR46483:SF1">
    <property type="entry name" value="PHOSPHOLIPASE A1 PLIP1, CHLOROPLASTIC"/>
    <property type="match status" value="1"/>
</dbReference>
<dbReference type="STRING" id="71139.A0A059CJQ2"/>
<feature type="region of interest" description="Disordered" evidence="2">
    <location>
        <begin position="314"/>
        <end position="344"/>
    </location>
</feature>
<dbReference type="PANTHER" id="PTHR46483">
    <property type="entry name" value="PHOSPHOLIPASE A1 PLIP2, CHLOROPLASTIC"/>
    <property type="match status" value="1"/>
</dbReference>
<keyword evidence="1" id="KW-0378">Hydrolase</keyword>
<dbReference type="GO" id="GO:0006629">
    <property type="term" value="P:lipid metabolic process"/>
    <property type="evidence" value="ECO:0007669"/>
    <property type="project" value="InterPro"/>
</dbReference>
<dbReference type="InterPro" id="IPR043367">
    <property type="entry name" value="PLIP1/2/3"/>
</dbReference>
<dbReference type="Gene3D" id="3.40.50.1820">
    <property type="entry name" value="alpha/beta hydrolase"/>
    <property type="match status" value="1"/>
</dbReference>
<protein>
    <recommendedName>
        <fullName evidence="3">Fungal lipase-type domain-containing protein</fullName>
    </recommendedName>
</protein>
<dbReference type="EMBL" id="KK198756">
    <property type="protein sequence ID" value="KCW78165.1"/>
    <property type="molecule type" value="Genomic_DNA"/>
</dbReference>
<evidence type="ECO:0000259" key="3">
    <source>
        <dbReference type="Pfam" id="PF01764"/>
    </source>
</evidence>
<name>A0A059CJQ2_EUCGR</name>
<accession>A0A059CJQ2</accession>
<feature type="domain" description="Fungal lipase-type" evidence="3">
    <location>
        <begin position="402"/>
        <end position="538"/>
    </location>
</feature>
<dbReference type="OMA" id="CKNRIRA"/>
<sequence length="705" mass="78885">MTYSMASGSMTMISTPVAAGMRDMHQEQNGLQRSQSGKDLSKGAAFRRSYSDNHLCCSINSVRASSARSKLKHSRSTSIIPFQLSSSIIPNSLRSFLFDSENSKELNIVEPDMKLEDTADKVDGGEIEIKRSNWVERLLEINSHWRNKQQIDGLDGDNSSEMVEDGDTSCTDHDGVCEAGYSSEEEEEKDGDEMKYDQESFSELLIRVPTSDVKLFSQLAFLCNMAYAIPTITAEDLRKQYGLHFVTSSIERKAEISAIKAKFDEDSIRVPVVSVATTDSCQSEKDIKCPIRPSVAYDIAASAASYVQSRAKELSPVGSEAQEEENDMNPIGHREGTQEEADNSPRFYKSEVAAYMAASAMTSVVAAGEREKQEAAMDLQSLHSSPCEWFICDDLSTYTRCFVIQGSDSLASWQANLFFDPTKFEETEGIVHRGIYEAAKGMYQQFMPEIIDHLNKFGDRAKFQFTGHSLGGSLALLVHLMLISKKILKPSNLRPAVTFGSPFVFCGGKKILNKLGLDENIVQCVMMHRDIVPRAFSCSYPNQVAVLLRRLPGSFRSHPCLIRNQLLYSPLGKMFILQPDEKSSPPHPLLPPESALLFLDKDRCRYSKNAVRAFLNCPHPLDTLSDPTAYGSKGTILRDHDSSNYLKAINGVLRQQTRMTDKRVRILTPRNQMWPLLTSPSPHLWSHQSYFESNRYPSREVLTGV</sequence>
<reference evidence="4" key="1">
    <citation type="submission" date="2013-07" db="EMBL/GenBank/DDBJ databases">
        <title>The genome of Eucalyptus grandis.</title>
        <authorList>
            <person name="Schmutz J."/>
            <person name="Hayes R."/>
            <person name="Myburg A."/>
            <person name="Tuskan G."/>
            <person name="Grattapaglia D."/>
            <person name="Rokhsar D.S."/>
        </authorList>
    </citation>
    <scope>NUCLEOTIDE SEQUENCE</scope>
    <source>
        <tissue evidence="4">Leaf extractions</tissue>
    </source>
</reference>
<feature type="region of interest" description="Disordered" evidence="2">
    <location>
        <begin position="150"/>
        <end position="174"/>
    </location>
</feature>
<dbReference type="AlphaFoldDB" id="A0A059CJQ2"/>
<evidence type="ECO:0000256" key="2">
    <source>
        <dbReference type="SAM" id="MobiDB-lite"/>
    </source>
</evidence>
<dbReference type="eggNOG" id="ENOG502QSG6">
    <property type="taxonomic scope" value="Eukaryota"/>
</dbReference>
<dbReference type="SUPFAM" id="SSF53474">
    <property type="entry name" value="alpha/beta-Hydrolases"/>
    <property type="match status" value="2"/>
</dbReference>
<evidence type="ECO:0000313" key="4">
    <source>
        <dbReference type="EMBL" id="KCW78165.1"/>
    </source>
</evidence>
<dbReference type="KEGG" id="egr:104442170"/>